<keyword evidence="3" id="KW-1185">Reference proteome</keyword>
<organism evidence="1">
    <name type="scientific">Bradyrhizobium septentrionale</name>
    <dbReference type="NCBI Taxonomy" id="1404411"/>
    <lineage>
        <taxon>Bacteria</taxon>
        <taxon>Pseudomonadati</taxon>
        <taxon>Pseudomonadota</taxon>
        <taxon>Alphaproteobacteria</taxon>
        <taxon>Hyphomicrobiales</taxon>
        <taxon>Nitrobacteraceae</taxon>
        <taxon>Bradyrhizobium</taxon>
    </lineage>
</organism>
<dbReference type="RefSeq" id="WP_175612296.1">
    <property type="nucleotide sequence ID" value="NZ_CP088285.1"/>
</dbReference>
<protein>
    <recommendedName>
        <fullName evidence="4">LysR substrate-binding domain-containing protein</fullName>
    </recommendedName>
</protein>
<evidence type="ECO:0008006" key="4">
    <source>
        <dbReference type="Google" id="ProtNLM"/>
    </source>
</evidence>
<sequence length="87" mass="9484">MIDFVESGLCLSLARDSVLAPRMARPHQFVVVDKVKLTCDLSFACLAARRQEPVIAHAFASVRAVWNIKPPIAGAGPTRTRKVAKNV</sequence>
<dbReference type="AlphaFoldDB" id="A0A973VXC1"/>
<dbReference type="EMBL" id="CP147711">
    <property type="protein sequence ID" value="WXC81990.1"/>
    <property type="molecule type" value="Genomic_DNA"/>
</dbReference>
<accession>A0A973VXC1</accession>
<reference evidence="2" key="2">
    <citation type="journal article" date="2021" name="Int. J. Syst. Evol. Microbiol.">
        <title>Bradyrhizobium septentrionale sp. nov. (sv. septentrionale) and Bradyrhizobium quebecense sp. nov. (sv. septentrionale) associated with legumes native to Canada possess rearranged symbiosis genes and numerous insertion sequences.</title>
        <authorList>
            <person name="Bromfield E.S.P."/>
            <person name="Cloutier S."/>
        </authorList>
    </citation>
    <scope>NUCLEOTIDE SEQUENCE</scope>
    <source>
        <strain evidence="2">5S5</strain>
    </source>
</reference>
<dbReference type="EMBL" id="JAAOLE020000001">
    <property type="protein sequence ID" value="NVI43264.1"/>
    <property type="molecule type" value="Genomic_DNA"/>
</dbReference>
<name>A0A973VXC1_9BRAD</name>
<evidence type="ECO:0000313" key="1">
    <source>
        <dbReference type="EMBL" id="NVI43264.1"/>
    </source>
</evidence>
<proteinExistence type="predicted"/>
<reference evidence="2" key="3">
    <citation type="submission" date="2024-03" db="EMBL/GenBank/DDBJ databases">
        <authorList>
            <person name="Bromfield E.S.P."/>
            <person name="Cloutier S."/>
        </authorList>
    </citation>
    <scope>NUCLEOTIDE SEQUENCE</scope>
    <source>
        <strain evidence="2">5S5</strain>
    </source>
</reference>
<dbReference type="Proteomes" id="UP001432046">
    <property type="component" value="Chromosome"/>
</dbReference>
<evidence type="ECO:0000313" key="2">
    <source>
        <dbReference type="EMBL" id="WXC81990.1"/>
    </source>
</evidence>
<gene>
    <name evidence="1" type="ORF">HAP48_009470</name>
    <name evidence="2" type="ORF">WDK88_10535</name>
</gene>
<reference evidence="1" key="1">
    <citation type="submission" date="2020-06" db="EMBL/GenBank/DDBJ databases">
        <title>Whole Genome Sequence of Bradyrhizobium sp. Strain 1S1.</title>
        <authorList>
            <person name="Bromfield E.S.P."/>
            <person name="Cloutier S."/>
        </authorList>
    </citation>
    <scope>NUCLEOTIDE SEQUENCE [LARGE SCALE GENOMIC DNA]</scope>
    <source>
        <strain evidence="1">1S1</strain>
    </source>
</reference>
<evidence type="ECO:0000313" key="3">
    <source>
        <dbReference type="Proteomes" id="UP001432046"/>
    </source>
</evidence>